<name>A0A2I1IG97_9MICO</name>
<evidence type="ECO:0000256" key="1">
    <source>
        <dbReference type="SAM" id="Coils"/>
    </source>
</evidence>
<proteinExistence type="predicted"/>
<feature type="coiled-coil region" evidence="1">
    <location>
        <begin position="318"/>
        <end position="352"/>
    </location>
</feature>
<evidence type="ECO:0000259" key="2">
    <source>
        <dbReference type="Pfam" id="PF10088"/>
    </source>
</evidence>
<dbReference type="Pfam" id="PF10088">
    <property type="entry name" value="DUF2326"/>
    <property type="match status" value="1"/>
</dbReference>
<organism evidence="3 4">
    <name type="scientific">Brevibacterium ravenspurgense</name>
    <dbReference type="NCBI Taxonomy" id="479117"/>
    <lineage>
        <taxon>Bacteria</taxon>
        <taxon>Bacillati</taxon>
        <taxon>Actinomycetota</taxon>
        <taxon>Actinomycetes</taxon>
        <taxon>Micrococcales</taxon>
        <taxon>Brevibacteriaceae</taxon>
        <taxon>Brevibacterium</taxon>
    </lineage>
</organism>
<sequence>MLFEIDCDIFKPTAPKPIRFSSGLNIVLGTKGATNSIGKSTMLMIIDFVFGGDDYMKLSQDVMKHKGDHEFRFAFKFGDKVTYYIRSTKQPNEVTVCDESYHSVGTIKLTDFRQSLSTAYGLNETGLTWREAVGGTFRIWQRDNDKPTLPLSIHRSDTHRHGITRLLGLFGTLPIVEEALKAEAEAKAAVDAAKVAPHAYNLRIAATKAEVEANNKRIDELQAQLDDLEASFGLTGESEITEEQAKALTTLRRAQTPLYRKRTVLTNQLEALTDNKQLGSKRRHRADFEALADFVPEFDYAHLEQVEEFHAQIKNLVVKQANKDIKTVTRELEKIRSELARLDEQIGRITTAPNITAKSAEAFHEVKSELGRLRAANKAYEAKKNYDAALTQARKKVTEDAADLLKDIERRINTYLREVDGSFTNEQRRPPELKLEKIDSYKYAIADDSGTGSGYRSLLSFDLALLEHSILPVIIEDSYLFKQIETEAVERIIQHYSTMTDKQVFMALDEIDKYTAVRHLVEDHTRLHLGPGMEALFAEEWGKTKA</sequence>
<dbReference type="Gene3D" id="3.40.50.300">
    <property type="entry name" value="P-loop containing nucleotide triphosphate hydrolases"/>
    <property type="match status" value="1"/>
</dbReference>
<feature type="domain" description="DUF2326" evidence="2">
    <location>
        <begin position="427"/>
        <end position="513"/>
    </location>
</feature>
<feature type="coiled-coil region" evidence="1">
    <location>
        <begin position="204"/>
        <end position="231"/>
    </location>
</feature>
<dbReference type="InterPro" id="IPR018760">
    <property type="entry name" value="DUF2326"/>
</dbReference>
<dbReference type="Proteomes" id="UP000242755">
    <property type="component" value="Unassembled WGS sequence"/>
</dbReference>
<protein>
    <recommendedName>
        <fullName evidence="2">DUF2326 domain-containing protein</fullName>
    </recommendedName>
</protein>
<evidence type="ECO:0000313" key="3">
    <source>
        <dbReference type="EMBL" id="PKY70139.1"/>
    </source>
</evidence>
<dbReference type="RefSeq" id="WP_101672544.1">
    <property type="nucleotide sequence ID" value="NZ_PKGO01000006.1"/>
</dbReference>
<gene>
    <name evidence="3" type="ORF">CYJ40_07080</name>
</gene>
<keyword evidence="1" id="KW-0175">Coiled coil</keyword>
<evidence type="ECO:0000313" key="4">
    <source>
        <dbReference type="Proteomes" id="UP000242755"/>
    </source>
</evidence>
<dbReference type="EMBL" id="PKGO01000006">
    <property type="protein sequence ID" value="PKY70139.1"/>
    <property type="molecule type" value="Genomic_DNA"/>
</dbReference>
<reference evidence="3 4" key="1">
    <citation type="submission" date="2017-12" db="EMBL/GenBank/DDBJ databases">
        <title>Phylogenetic diversity of female urinary microbiome.</title>
        <authorList>
            <person name="Thomas-White K."/>
            <person name="Wolfe A.J."/>
        </authorList>
    </citation>
    <scope>NUCLEOTIDE SEQUENCE [LARGE SCALE GENOMIC DNA]</scope>
    <source>
        <strain evidence="3 4">UMB0426</strain>
    </source>
</reference>
<dbReference type="AlphaFoldDB" id="A0A2I1IG97"/>
<comment type="caution">
    <text evidence="3">The sequence shown here is derived from an EMBL/GenBank/DDBJ whole genome shotgun (WGS) entry which is preliminary data.</text>
</comment>
<dbReference type="InterPro" id="IPR027417">
    <property type="entry name" value="P-loop_NTPase"/>
</dbReference>
<accession>A0A2I1IG97</accession>